<dbReference type="SUPFAM" id="SSF56954">
    <property type="entry name" value="Outer membrane efflux proteins (OEP)"/>
    <property type="match status" value="1"/>
</dbReference>
<dbReference type="PANTHER" id="PTHR30203">
    <property type="entry name" value="OUTER MEMBRANE CATION EFFLUX PROTEIN"/>
    <property type="match status" value="1"/>
</dbReference>
<dbReference type="PANTHER" id="PTHR30203:SF24">
    <property type="entry name" value="BLR4935 PROTEIN"/>
    <property type="match status" value="1"/>
</dbReference>
<keyword evidence="1" id="KW-0175">Coiled coil</keyword>
<dbReference type="Gene3D" id="1.20.1600.10">
    <property type="entry name" value="Outer membrane efflux proteins (OEP)"/>
    <property type="match status" value="1"/>
</dbReference>
<sequence length="449" mass="49998">MTFAHKLIAASFATGLVCSSALAGTSSTGKLSEHFENTQAPSQSVKLSLSTAVKVALADNPSLATMRSRAKAMSAIPSQVGTLPDPKLSFNALNLPVDTFNVGQEGMTQMQVGFSQAFPFPGKLGLRENAADYEAQAAGSEVDETRLWLIRSARSAWWQLLYLDKALDIVVKNQALLREFVKIAQTKYTVGKGLQQDVLLAQLELSRLLDQQVRLTGVRRNEEARLNALLNWPTTKSLTLKYKSDLKLPSLLKEADLHRQAETTRPLLTAQRNYISAARSRVDLAKKDYYPDFNVGAVYGFRSGFNNGIERPDFASLLFSMSLPIYTGSKQDRAMDQRNSELLQQNYKLQDTLQRVREEISQAMADYKRASEQATLYKDGIIPQARQTVDSMLAGYQVNKVDFLNLVRSQITLYNYETQYWLSFSSAQQALAAIEAVVGTENIYTEDSL</sequence>
<dbReference type="InterPro" id="IPR010131">
    <property type="entry name" value="MdtP/NodT-like"/>
</dbReference>
<dbReference type="GO" id="GO:0015562">
    <property type="term" value="F:efflux transmembrane transporter activity"/>
    <property type="evidence" value="ECO:0007669"/>
    <property type="project" value="InterPro"/>
</dbReference>
<evidence type="ECO:0000313" key="2">
    <source>
        <dbReference type="EMBL" id="VAW59733.1"/>
    </source>
</evidence>
<dbReference type="InterPro" id="IPR003423">
    <property type="entry name" value="OMP_efflux"/>
</dbReference>
<dbReference type="AlphaFoldDB" id="A0A3B0X5S5"/>
<gene>
    <name evidence="2" type="ORF">MNBD_GAMMA11-1519</name>
</gene>
<evidence type="ECO:0000256" key="1">
    <source>
        <dbReference type="SAM" id="Coils"/>
    </source>
</evidence>
<dbReference type="EMBL" id="UOFG01000094">
    <property type="protein sequence ID" value="VAW59733.1"/>
    <property type="molecule type" value="Genomic_DNA"/>
</dbReference>
<protein>
    <submittedName>
        <fullName evidence="2">Heavy metal RND efflux outer membrane protein, CzcC family</fullName>
    </submittedName>
</protein>
<organism evidence="2">
    <name type="scientific">hydrothermal vent metagenome</name>
    <dbReference type="NCBI Taxonomy" id="652676"/>
    <lineage>
        <taxon>unclassified sequences</taxon>
        <taxon>metagenomes</taxon>
        <taxon>ecological metagenomes</taxon>
    </lineage>
</organism>
<proteinExistence type="predicted"/>
<dbReference type="Pfam" id="PF02321">
    <property type="entry name" value="OEP"/>
    <property type="match status" value="2"/>
</dbReference>
<feature type="coiled-coil region" evidence="1">
    <location>
        <begin position="339"/>
        <end position="373"/>
    </location>
</feature>
<name>A0A3B0X5S5_9ZZZZ</name>
<reference evidence="2" key="1">
    <citation type="submission" date="2018-06" db="EMBL/GenBank/DDBJ databases">
        <authorList>
            <person name="Zhirakovskaya E."/>
        </authorList>
    </citation>
    <scope>NUCLEOTIDE SEQUENCE</scope>
</reference>
<accession>A0A3B0X5S5</accession>